<organism evidence="1">
    <name type="scientific">Oryza sativa subsp. japonica</name>
    <name type="common">Rice</name>
    <dbReference type="NCBI Taxonomy" id="39947"/>
    <lineage>
        <taxon>Eukaryota</taxon>
        <taxon>Viridiplantae</taxon>
        <taxon>Streptophyta</taxon>
        <taxon>Embryophyta</taxon>
        <taxon>Tracheophyta</taxon>
        <taxon>Spermatophyta</taxon>
        <taxon>Magnoliopsida</taxon>
        <taxon>Liliopsida</taxon>
        <taxon>Poales</taxon>
        <taxon>Poaceae</taxon>
        <taxon>BOP clade</taxon>
        <taxon>Oryzoideae</taxon>
        <taxon>Oryzeae</taxon>
        <taxon>Oryzinae</taxon>
        <taxon>Oryza</taxon>
        <taxon>Oryza sativa</taxon>
    </lineage>
</organism>
<proteinExistence type="predicted"/>
<reference evidence="1" key="3">
    <citation type="submission" date="2006-07" db="EMBL/GenBank/DDBJ databases">
        <authorList>
            <person name="Buell R."/>
        </authorList>
    </citation>
    <scope>NUCLEOTIDE SEQUENCE</scope>
</reference>
<reference evidence="1" key="1">
    <citation type="journal article" date="2003" name="Science">
        <title>In-depth view of structure, activity, and evolution of rice chromosome 10.</title>
        <authorList>
            <consortium name="Rice Chromosome 10 Sequencing Consortium"/>
        </authorList>
    </citation>
    <scope>NUCLEOTIDE SEQUENCE [LARGE SCALE GENOMIC DNA]</scope>
</reference>
<name>Q339G3_ORYSJ</name>
<dbReference type="AlphaFoldDB" id="Q339G3"/>
<accession>Q339G3</accession>
<sequence>MVAKLLITKVSWGTVVGGEVLGEAGLRKPALFAVKSKEPQWNATPAGKRSAWVQPIMLGLAWTSSLTSLVTNMEEPKMMRVVEGNVVVVMKALGPSHVMQPKGLSSEEEVDDEVMDDYLFKSITKESLPHLCELFEKIEQQYATLERQEFLLIRENEQTNELKGELDKQREMSFWRFKHHLDLEYLKQFSSG</sequence>
<dbReference type="EMBL" id="DP000086">
    <property type="protein sequence ID" value="ABB47314.2"/>
    <property type="molecule type" value="Genomic_DNA"/>
</dbReference>
<protein>
    <submittedName>
        <fullName evidence="1">Uncharacterized protein</fullName>
    </submittedName>
</protein>
<evidence type="ECO:0000313" key="1">
    <source>
        <dbReference type="EMBL" id="ABB47314.2"/>
    </source>
</evidence>
<gene>
    <name evidence="1" type="ordered locus">LOC_Os10g21390</name>
</gene>
<reference evidence="1" key="2">
    <citation type="submission" date="2003-05" db="EMBL/GenBank/DDBJ databases">
        <authorList>
            <person name="Buell C.R."/>
            <person name="Wing R.A."/>
            <person name="McCombie W.R."/>
            <person name="Messing J."/>
            <person name="Yuan Q."/>
            <person name="Ouyang S."/>
        </authorList>
    </citation>
    <scope>NUCLEOTIDE SEQUENCE</scope>
</reference>